<organism evidence="1 2">
    <name type="scientific">Musa troglodytarum</name>
    <name type="common">fe'i banana</name>
    <dbReference type="NCBI Taxonomy" id="320322"/>
    <lineage>
        <taxon>Eukaryota</taxon>
        <taxon>Viridiplantae</taxon>
        <taxon>Streptophyta</taxon>
        <taxon>Embryophyta</taxon>
        <taxon>Tracheophyta</taxon>
        <taxon>Spermatophyta</taxon>
        <taxon>Magnoliopsida</taxon>
        <taxon>Liliopsida</taxon>
        <taxon>Zingiberales</taxon>
        <taxon>Musaceae</taxon>
        <taxon>Musa</taxon>
    </lineage>
</organism>
<evidence type="ECO:0000313" key="2">
    <source>
        <dbReference type="Proteomes" id="UP001055439"/>
    </source>
</evidence>
<gene>
    <name evidence="1" type="ORF">MUK42_05699</name>
</gene>
<protein>
    <submittedName>
        <fullName evidence="1">Uncharacterized protein</fullName>
    </submittedName>
</protein>
<dbReference type="Proteomes" id="UP001055439">
    <property type="component" value="Chromosome 6"/>
</dbReference>
<accession>A0A9E7K7F7</accession>
<evidence type="ECO:0000313" key="1">
    <source>
        <dbReference type="EMBL" id="URE09398.1"/>
    </source>
</evidence>
<name>A0A9E7K7F7_9LILI</name>
<keyword evidence="2" id="KW-1185">Reference proteome</keyword>
<dbReference type="EMBL" id="CP097508">
    <property type="protein sequence ID" value="URE09398.1"/>
    <property type="molecule type" value="Genomic_DNA"/>
</dbReference>
<reference evidence="1" key="1">
    <citation type="submission" date="2022-05" db="EMBL/GenBank/DDBJ databases">
        <title>The Musa troglodytarum L. genome provides insights into the mechanism of non-climacteric behaviour and enrichment of carotenoids.</title>
        <authorList>
            <person name="Wang J."/>
        </authorList>
    </citation>
    <scope>NUCLEOTIDE SEQUENCE</scope>
    <source>
        <tissue evidence="1">Leaf</tissue>
    </source>
</reference>
<sequence>MEFKRVVKVSALLRPPLEEQSLFADIIVKEECNTSSNQPIQPHLRFRGLAVVVIIASTADNESPSQSVTTVVLWLRTQQKDSS</sequence>
<proteinExistence type="predicted"/>
<dbReference type="AlphaFoldDB" id="A0A9E7K7F7"/>